<dbReference type="PANTHER" id="PTHR36444">
    <property type="entry name" value="TRANSCRIPTIONAL REGULATOR PROTEIN YOBU-RELATED"/>
    <property type="match status" value="1"/>
</dbReference>
<dbReference type="Proteomes" id="UP000054785">
    <property type="component" value="Unassembled WGS sequence"/>
</dbReference>
<dbReference type="RefSeq" id="WP_051550870.1">
    <property type="nucleotide sequence ID" value="NZ_CAAAHN010000013.1"/>
</dbReference>
<dbReference type="PANTHER" id="PTHR36444:SF2">
    <property type="entry name" value="TRANSCRIPTIONAL REGULATOR PROTEIN YOBU-RELATED"/>
    <property type="match status" value="1"/>
</dbReference>
<organism evidence="2 3">
    <name type="scientific">Legionella geestiana</name>
    <dbReference type="NCBI Taxonomy" id="45065"/>
    <lineage>
        <taxon>Bacteria</taxon>
        <taxon>Pseudomonadati</taxon>
        <taxon>Pseudomonadota</taxon>
        <taxon>Gammaproteobacteria</taxon>
        <taxon>Legionellales</taxon>
        <taxon>Legionellaceae</taxon>
        <taxon>Legionella</taxon>
    </lineage>
</organism>
<dbReference type="STRING" id="45065.Lgee_1510"/>
<dbReference type="SMART" id="SM00871">
    <property type="entry name" value="AraC_E_bind"/>
    <property type="match status" value="1"/>
</dbReference>
<sequence length="160" mass="17778">MLIVPTIEHIEGFTVSGWSVRTQNTDEANEKTAKLPGLWQRFYAGTPAAIATVYGVYSDYESDVNGFYSVTAGVASCYSQTELSTVSIQTGNYLVFHGNGPLPVAVVEIWKRVWDFFKTNRAYNRSYISDFEAYNGSNQVAVYIGFKATYQGASSSHEKH</sequence>
<proteinExistence type="predicted"/>
<dbReference type="InterPro" id="IPR053182">
    <property type="entry name" value="YobU-like_regulator"/>
</dbReference>
<name>A0A0W0TTR9_9GAMM</name>
<evidence type="ECO:0000259" key="1">
    <source>
        <dbReference type="SMART" id="SM00871"/>
    </source>
</evidence>
<dbReference type="InterPro" id="IPR010499">
    <property type="entry name" value="AraC_E-bd"/>
</dbReference>
<feature type="domain" description="AraC effector-binding" evidence="1">
    <location>
        <begin position="3"/>
        <end position="147"/>
    </location>
</feature>
<dbReference type="InterPro" id="IPR029441">
    <property type="entry name" value="Cass2"/>
</dbReference>
<dbReference type="EMBL" id="LNYC01000056">
    <property type="protein sequence ID" value="KTC98821.1"/>
    <property type="molecule type" value="Genomic_DNA"/>
</dbReference>
<reference evidence="2 3" key="1">
    <citation type="submission" date="2015-11" db="EMBL/GenBank/DDBJ databases">
        <title>Genomic analysis of 38 Legionella species identifies large and diverse effector repertoires.</title>
        <authorList>
            <person name="Burstein D."/>
            <person name="Amaro F."/>
            <person name="Zusman T."/>
            <person name="Lifshitz Z."/>
            <person name="Cohen O."/>
            <person name="Gilbert J.A."/>
            <person name="Pupko T."/>
            <person name="Shuman H.A."/>
            <person name="Segal G."/>
        </authorList>
    </citation>
    <scope>NUCLEOTIDE SEQUENCE [LARGE SCALE GENOMIC DNA]</scope>
    <source>
        <strain evidence="2 3">ATCC 49504</strain>
    </source>
</reference>
<dbReference type="PATRIC" id="fig|45065.4.peg.1635"/>
<protein>
    <submittedName>
        <fullName evidence="2">Transcription activator</fullName>
    </submittedName>
</protein>
<dbReference type="AlphaFoldDB" id="A0A0W0TTR9"/>
<comment type="caution">
    <text evidence="2">The sequence shown here is derived from an EMBL/GenBank/DDBJ whole genome shotgun (WGS) entry which is preliminary data.</text>
</comment>
<accession>A0A0W0TTR9</accession>
<dbReference type="InterPro" id="IPR011256">
    <property type="entry name" value="Reg_factor_effector_dom_sf"/>
</dbReference>
<dbReference type="OrthoDB" id="3173400at2"/>
<evidence type="ECO:0000313" key="2">
    <source>
        <dbReference type="EMBL" id="KTC98821.1"/>
    </source>
</evidence>
<dbReference type="SUPFAM" id="SSF55136">
    <property type="entry name" value="Probable bacterial effector-binding domain"/>
    <property type="match status" value="1"/>
</dbReference>
<keyword evidence="3" id="KW-1185">Reference proteome</keyword>
<dbReference type="Pfam" id="PF14526">
    <property type="entry name" value="Cass2"/>
    <property type="match status" value="1"/>
</dbReference>
<gene>
    <name evidence="2" type="ORF">Lgee_1510</name>
</gene>
<dbReference type="Gene3D" id="3.20.80.10">
    <property type="entry name" value="Regulatory factor, effector binding domain"/>
    <property type="match status" value="1"/>
</dbReference>
<evidence type="ECO:0000313" key="3">
    <source>
        <dbReference type="Proteomes" id="UP000054785"/>
    </source>
</evidence>